<sequence length="118" mass="13258">MQPREKRRRVDCMLLALSTNEYRLNRSAGKIALTIPKKRGAPYGNKNAIGNKGGGAPIGNINTEKHGFYTNFGYRFQMMKIEESLMESGQYNVELVRDIAEKVKSGEVRIKFDFSPGG</sequence>
<dbReference type="EMBL" id="JARPWH010000042">
    <property type="protein sequence ID" value="MDT2403196.1"/>
    <property type="molecule type" value="Genomic_DNA"/>
</dbReference>
<dbReference type="Proteomes" id="UP000288388">
    <property type="component" value="Unassembled WGS sequence"/>
</dbReference>
<accession>A0A437UIV1</accession>
<gene>
    <name evidence="2" type="ORF">EK398_00615</name>
    <name evidence="1" type="ORF">P7D43_12535</name>
</gene>
<dbReference type="Proteomes" id="UP001260773">
    <property type="component" value="Unassembled WGS sequence"/>
</dbReference>
<dbReference type="AlphaFoldDB" id="A0A437UIV1"/>
<comment type="caution">
    <text evidence="2">The sequence shown here is derived from an EMBL/GenBank/DDBJ whole genome shotgun (WGS) entry which is preliminary data.</text>
</comment>
<reference evidence="2 3" key="1">
    <citation type="submission" date="2018-12" db="EMBL/GenBank/DDBJ databases">
        <title>A novel vanA-carrying plasmid in a clinical isolate of Enterococcus avium.</title>
        <authorList>
            <person name="Bernasconi O.J."/>
            <person name="Luzzaro F."/>
            <person name="Endimiani A."/>
        </authorList>
    </citation>
    <scope>NUCLEOTIDE SEQUENCE [LARGE SCALE GENOMIC DNA]</scope>
    <source>
        <strain evidence="2 3">LC0559/18</strain>
    </source>
</reference>
<evidence type="ECO:0000313" key="1">
    <source>
        <dbReference type="EMBL" id="MDT2403196.1"/>
    </source>
</evidence>
<dbReference type="EMBL" id="RYZS01000001">
    <property type="protein sequence ID" value="RVU93479.1"/>
    <property type="molecule type" value="Genomic_DNA"/>
</dbReference>
<proteinExistence type="predicted"/>
<reference evidence="1" key="2">
    <citation type="submission" date="2023-03" db="EMBL/GenBank/DDBJ databases">
        <authorList>
            <person name="Shen W."/>
            <person name="Cai J."/>
        </authorList>
    </citation>
    <scope>NUCLEOTIDE SEQUENCE</scope>
    <source>
        <strain evidence="1">P33-2</strain>
    </source>
</reference>
<organism evidence="2 3">
    <name type="scientific">Enterococcus avium</name>
    <name type="common">Streptococcus avium</name>
    <dbReference type="NCBI Taxonomy" id="33945"/>
    <lineage>
        <taxon>Bacteria</taxon>
        <taxon>Bacillati</taxon>
        <taxon>Bacillota</taxon>
        <taxon>Bacilli</taxon>
        <taxon>Lactobacillales</taxon>
        <taxon>Enterococcaceae</taxon>
        <taxon>Enterococcus</taxon>
    </lineage>
</organism>
<evidence type="ECO:0000313" key="3">
    <source>
        <dbReference type="Proteomes" id="UP000288388"/>
    </source>
</evidence>
<name>A0A437UIV1_ENTAV</name>
<evidence type="ECO:0000313" key="2">
    <source>
        <dbReference type="EMBL" id="RVU93479.1"/>
    </source>
</evidence>
<protein>
    <submittedName>
        <fullName evidence="2">Uncharacterized protein</fullName>
    </submittedName>
</protein>
<dbReference type="RefSeq" id="WP_010742890.1">
    <property type="nucleotide sequence ID" value="NZ_JAJCJG010000021.1"/>
</dbReference>